<evidence type="ECO:0000313" key="2">
    <source>
        <dbReference type="Proteomes" id="UP000824001"/>
    </source>
</evidence>
<dbReference type="InterPro" id="IPR015996">
    <property type="entry name" value="UCP028451"/>
</dbReference>
<dbReference type="PIRSF" id="PIRSF028451">
    <property type="entry name" value="UCP028451"/>
    <property type="match status" value="1"/>
</dbReference>
<proteinExistence type="predicted"/>
<accession>A0A9D1FD72</accession>
<dbReference type="InterPro" id="IPR012808">
    <property type="entry name" value="CHP02453"/>
</dbReference>
<sequence>MPFTEETLDFMALNRVMNSREWFHQHKDEYKRLIVSPMAELLDAIAPGMLEIDPSLIIVPRPGKSVSRLWRDTRRGPELPLYRDVLWFDLKRGKYLDYPGFWFELSPRALRWGCGWYQTEPATVAAARELILAGDPDWRRALETFGAQDVFALEDTRYKRSRYPDAPEDVRPWLDSRSFCLVHEEGDVSPLYSPELGERLLGDFRLAAPVYRFFLKARDRGRAGG</sequence>
<dbReference type="Pfam" id="PF09365">
    <property type="entry name" value="DUF2461"/>
    <property type="match status" value="1"/>
</dbReference>
<reference evidence="1" key="2">
    <citation type="journal article" date="2021" name="PeerJ">
        <title>Extensive microbial diversity within the chicken gut microbiome revealed by metagenomics and culture.</title>
        <authorList>
            <person name="Gilroy R."/>
            <person name="Ravi A."/>
            <person name="Getino M."/>
            <person name="Pursley I."/>
            <person name="Horton D.L."/>
            <person name="Alikhan N.F."/>
            <person name="Baker D."/>
            <person name="Gharbi K."/>
            <person name="Hall N."/>
            <person name="Watson M."/>
            <person name="Adriaenssens E.M."/>
            <person name="Foster-Nyarko E."/>
            <person name="Jarju S."/>
            <person name="Secka A."/>
            <person name="Antonio M."/>
            <person name="Oren A."/>
            <person name="Chaudhuri R.R."/>
            <person name="La Ragione R."/>
            <person name="Hildebrand F."/>
            <person name="Pallen M.J."/>
        </authorList>
    </citation>
    <scope>NUCLEOTIDE SEQUENCE</scope>
    <source>
        <strain evidence="1">ChiHjej10B9-9673</strain>
    </source>
</reference>
<reference evidence="1" key="1">
    <citation type="submission" date="2020-10" db="EMBL/GenBank/DDBJ databases">
        <authorList>
            <person name="Gilroy R."/>
        </authorList>
    </citation>
    <scope>NUCLEOTIDE SEQUENCE</scope>
    <source>
        <strain evidence="1">ChiHjej10B9-9673</strain>
    </source>
</reference>
<comment type="caution">
    <text evidence="1">The sequence shown here is derived from an EMBL/GenBank/DDBJ whole genome shotgun (WGS) entry which is preliminary data.</text>
</comment>
<dbReference type="Proteomes" id="UP000824001">
    <property type="component" value="Unassembled WGS sequence"/>
</dbReference>
<dbReference type="AlphaFoldDB" id="A0A9D1FD72"/>
<dbReference type="PANTHER" id="PTHR36452">
    <property type="entry name" value="CHROMOSOME 12, WHOLE GENOME SHOTGUN SEQUENCE"/>
    <property type="match status" value="1"/>
</dbReference>
<evidence type="ECO:0000313" key="1">
    <source>
        <dbReference type="EMBL" id="HIS66815.1"/>
    </source>
</evidence>
<name>A0A9D1FD72_9FIRM</name>
<dbReference type="EMBL" id="DVJK01000126">
    <property type="protein sequence ID" value="HIS66815.1"/>
    <property type="molecule type" value="Genomic_DNA"/>
</dbReference>
<dbReference type="PANTHER" id="PTHR36452:SF1">
    <property type="entry name" value="DUF2461 DOMAIN-CONTAINING PROTEIN"/>
    <property type="match status" value="1"/>
</dbReference>
<gene>
    <name evidence="1" type="ORF">IAC18_04550</name>
</gene>
<organism evidence="1 2">
    <name type="scientific">Candidatus Scatomorpha merdipullorum</name>
    <dbReference type="NCBI Taxonomy" id="2840927"/>
    <lineage>
        <taxon>Bacteria</taxon>
        <taxon>Bacillati</taxon>
        <taxon>Bacillota</taxon>
        <taxon>Clostridia</taxon>
        <taxon>Eubacteriales</taxon>
        <taxon>Candidatus Scatomorpha</taxon>
    </lineage>
</organism>
<protein>
    <submittedName>
        <fullName evidence="1">DUF2461 domain-containing protein</fullName>
    </submittedName>
</protein>